<protein>
    <submittedName>
        <fullName evidence="1">Uncharacterized protein</fullName>
    </submittedName>
</protein>
<dbReference type="EMBL" id="RCHS01000803">
    <property type="protein sequence ID" value="RMX56743.1"/>
    <property type="molecule type" value="Genomic_DNA"/>
</dbReference>
<name>A0A3M6USR8_POCDA</name>
<proteinExistence type="predicted"/>
<sequence length="100" mass="11262">MDKTIRKPLTQNLISRSVLKSFVRTVLLVKIFLEVTDASVNLDILDETVKLMWTSAQVLLAKTVLYVKMFPAVIDAVVNQDLQAETVKEVCGLKRPPFTD</sequence>
<keyword evidence="2" id="KW-1185">Reference proteome</keyword>
<dbReference type="AlphaFoldDB" id="A0A3M6USR8"/>
<comment type="caution">
    <text evidence="1">The sequence shown here is derived from an EMBL/GenBank/DDBJ whole genome shotgun (WGS) entry which is preliminary data.</text>
</comment>
<dbReference type="Proteomes" id="UP000275408">
    <property type="component" value="Unassembled WGS sequence"/>
</dbReference>
<accession>A0A3M6USR8</accession>
<gene>
    <name evidence="1" type="ORF">pdam_00021204</name>
</gene>
<evidence type="ECO:0000313" key="1">
    <source>
        <dbReference type="EMBL" id="RMX56743.1"/>
    </source>
</evidence>
<organism evidence="1 2">
    <name type="scientific">Pocillopora damicornis</name>
    <name type="common">Cauliflower coral</name>
    <name type="synonym">Millepora damicornis</name>
    <dbReference type="NCBI Taxonomy" id="46731"/>
    <lineage>
        <taxon>Eukaryota</taxon>
        <taxon>Metazoa</taxon>
        <taxon>Cnidaria</taxon>
        <taxon>Anthozoa</taxon>
        <taxon>Hexacorallia</taxon>
        <taxon>Scleractinia</taxon>
        <taxon>Astrocoeniina</taxon>
        <taxon>Pocilloporidae</taxon>
        <taxon>Pocillopora</taxon>
    </lineage>
</organism>
<evidence type="ECO:0000313" key="2">
    <source>
        <dbReference type="Proteomes" id="UP000275408"/>
    </source>
</evidence>
<reference evidence="1 2" key="1">
    <citation type="journal article" date="2018" name="Sci. Rep.">
        <title>Comparative analysis of the Pocillopora damicornis genome highlights role of immune system in coral evolution.</title>
        <authorList>
            <person name="Cunning R."/>
            <person name="Bay R.A."/>
            <person name="Gillette P."/>
            <person name="Baker A.C."/>
            <person name="Traylor-Knowles N."/>
        </authorList>
    </citation>
    <scope>NUCLEOTIDE SEQUENCE [LARGE SCALE GENOMIC DNA]</scope>
    <source>
        <strain evidence="1">RSMAS</strain>
        <tissue evidence="1">Whole animal</tissue>
    </source>
</reference>